<dbReference type="PANTHER" id="PTHR12406:SF41">
    <property type="entry name" value="BRUMMER, ISOFORM B-RELATED"/>
    <property type="match status" value="1"/>
</dbReference>
<reference evidence="6" key="1">
    <citation type="submission" date="2022-07" db="EMBL/GenBank/DDBJ databases">
        <authorList>
            <person name="Trinca V."/>
            <person name="Uliana J.V.C."/>
            <person name="Torres T.T."/>
            <person name="Ward R.J."/>
            <person name="Monesi N."/>
        </authorList>
    </citation>
    <scope>NUCLEOTIDE SEQUENCE</scope>
    <source>
        <strain evidence="6">HSMRA1968</strain>
        <tissue evidence="6">Whole embryos</tissue>
    </source>
</reference>
<dbReference type="GO" id="GO:0005811">
    <property type="term" value="C:lipid droplet"/>
    <property type="evidence" value="ECO:0007669"/>
    <property type="project" value="TreeGrafter"/>
</dbReference>
<dbReference type="SUPFAM" id="SSF52151">
    <property type="entry name" value="FabD/lysophospholipase-like"/>
    <property type="match status" value="1"/>
</dbReference>
<evidence type="ECO:0000256" key="1">
    <source>
        <dbReference type="ARBA" id="ARBA00013279"/>
    </source>
</evidence>
<dbReference type="GO" id="GO:0055088">
    <property type="term" value="P:lipid homeostasis"/>
    <property type="evidence" value="ECO:0007669"/>
    <property type="project" value="TreeGrafter"/>
</dbReference>
<dbReference type="EC" id="3.1.1.3" evidence="1"/>
<evidence type="ECO:0000259" key="5">
    <source>
        <dbReference type="PROSITE" id="PS51635"/>
    </source>
</evidence>
<evidence type="ECO:0000256" key="2">
    <source>
        <dbReference type="ARBA" id="ARBA00022801"/>
    </source>
</evidence>
<dbReference type="GO" id="GO:0016020">
    <property type="term" value="C:membrane"/>
    <property type="evidence" value="ECO:0007669"/>
    <property type="project" value="TreeGrafter"/>
</dbReference>
<dbReference type="GO" id="GO:0019433">
    <property type="term" value="P:triglyceride catabolic process"/>
    <property type="evidence" value="ECO:0007669"/>
    <property type="project" value="TreeGrafter"/>
</dbReference>
<dbReference type="Pfam" id="PF01734">
    <property type="entry name" value="Patatin"/>
    <property type="match status" value="1"/>
</dbReference>
<keyword evidence="2" id="KW-0378">Hydrolase</keyword>
<organism evidence="6 7">
    <name type="scientific">Pseudolycoriella hygida</name>
    <dbReference type="NCBI Taxonomy" id="35572"/>
    <lineage>
        <taxon>Eukaryota</taxon>
        <taxon>Metazoa</taxon>
        <taxon>Ecdysozoa</taxon>
        <taxon>Arthropoda</taxon>
        <taxon>Hexapoda</taxon>
        <taxon>Insecta</taxon>
        <taxon>Pterygota</taxon>
        <taxon>Neoptera</taxon>
        <taxon>Endopterygota</taxon>
        <taxon>Diptera</taxon>
        <taxon>Nematocera</taxon>
        <taxon>Sciaroidea</taxon>
        <taxon>Sciaridae</taxon>
        <taxon>Pseudolycoriella</taxon>
    </lineage>
</organism>
<accession>A0A9Q0S925</accession>
<feature type="short sequence motif" description="DGA/G" evidence="4">
    <location>
        <begin position="107"/>
        <end position="109"/>
    </location>
</feature>
<comment type="caution">
    <text evidence="6">The sequence shown here is derived from an EMBL/GenBank/DDBJ whole genome shotgun (WGS) entry which is preliminary data.</text>
</comment>
<dbReference type="PANTHER" id="PTHR12406">
    <property type="entry name" value="CALCIUM-INDEPENDENT PHOSPHOLIPASE A2 IPLA2 -RELATED"/>
    <property type="match status" value="1"/>
</dbReference>
<dbReference type="FunFam" id="3.40.1090.10:FF:000003">
    <property type="entry name" value="Patatin-like phospholipase domain-containing protein 2"/>
    <property type="match status" value="1"/>
</dbReference>
<dbReference type="AlphaFoldDB" id="A0A9Q0S925"/>
<evidence type="ECO:0000313" key="7">
    <source>
        <dbReference type="Proteomes" id="UP001151699"/>
    </source>
</evidence>
<keyword evidence="7" id="KW-1185">Reference proteome</keyword>
<evidence type="ECO:0000256" key="4">
    <source>
        <dbReference type="PROSITE-ProRule" id="PRU01161"/>
    </source>
</evidence>
<dbReference type="OrthoDB" id="197155at2759"/>
<proteinExistence type="predicted"/>
<dbReference type="GO" id="GO:0005737">
    <property type="term" value="C:cytoplasm"/>
    <property type="evidence" value="ECO:0007669"/>
    <property type="project" value="TreeGrafter"/>
</dbReference>
<feature type="non-terminal residue" evidence="6">
    <location>
        <position position="1"/>
    </location>
</feature>
<dbReference type="Proteomes" id="UP001151699">
    <property type="component" value="Chromosome A"/>
</dbReference>
<dbReference type="InterPro" id="IPR016035">
    <property type="entry name" value="Acyl_Trfase/lysoPLipase"/>
</dbReference>
<dbReference type="InterPro" id="IPR002641">
    <property type="entry name" value="PNPLA_dom"/>
</dbReference>
<dbReference type="GO" id="GO:0004806">
    <property type="term" value="F:triacylglycerol lipase activity"/>
    <property type="evidence" value="ECO:0007669"/>
    <property type="project" value="UniProtKB-EC"/>
</dbReference>
<keyword evidence="3" id="KW-0443">Lipid metabolism</keyword>
<sequence>MPLGEMTADFFRIVGDARSHALGPFSPTFSIQTCLLEGLQKFLPENAHEMVSGRLHVSLTRVYDGSNVIVSKFASREEVLQALLCACFIPGFSGMLPPRLQGTRYMDGAFSNNQPILDENTITVSPFCGESDICPRDQSAQLYHVNWANTSIEVSRQNFRRFGRILFPPNAEALSTMCQNGFNDALAYLHRNKLINCNKCLSLQWGAGFSITAEVRDEGLFTDSEDDYDPECKECIKHIREALNNNMPETVLQVFKTYIESANKGIAGWIFRQNGFDLLSSLAIPAKLPFHIMHTILITITTATPSIRTRCRNLIDYLIEQVDLLTLPKRLQEQPENDLSASETTSDDDFDYGIIDLDQFEHLLATIEKHEAIYSQYYMNHYISERSVKEHTIIDLTESKGSEVQSLHEEEVTQNLQMDTETGTDLKLQKPDILIDVDNVSEDSFLRSVNETLIEIENLDDSISIKFSSS</sequence>
<name>A0A9Q0S925_9DIPT</name>
<dbReference type="Gene3D" id="3.40.1090.10">
    <property type="entry name" value="Cytosolic phospholipase A2 catalytic domain"/>
    <property type="match status" value="1"/>
</dbReference>
<dbReference type="PROSITE" id="PS51635">
    <property type="entry name" value="PNPLA"/>
    <property type="match status" value="1"/>
</dbReference>
<gene>
    <name evidence="6" type="primary">Pnpla3</name>
    <name evidence="6" type="ORF">Bhyg_03793</name>
</gene>
<dbReference type="InterPro" id="IPR033562">
    <property type="entry name" value="PLPL"/>
</dbReference>
<comment type="caution">
    <text evidence="4">Lacks conserved residue(s) required for the propagation of feature annotation.</text>
</comment>
<protein>
    <recommendedName>
        <fullName evidence="1">triacylglycerol lipase</fullName>
        <ecNumber evidence="1">3.1.1.3</ecNumber>
    </recommendedName>
</protein>
<dbReference type="EMBL" id="WJQU01000001">
    <property type="protein sequence ID" value="KAJ6648563.1"/>
    <property type="molecule type" value="Genomic_DNA"/>
</dbReference>
<feature type="domain" description="PNPLA" evidence="5">
    <location>
        <begin position="1"/>
        <end position="120"/>
    </location>
</feature>
<evidence type="ECO:0000313" key="6">
    <source>
        <dbReference type="EMBL" id="KAJ6648563.1"/>
    </source>
</evidence>
<evidence type="ECO:0000256" key="3">
    <source>
        <dbReference type="ARBA" id="ARBA00023098"/>
    </source>
</evidence>